<evidence type="ECO:0000313" key="4">
    <source>
        <dbReference type="Proteomes" id="UP000280197"/>
    </source>
</evidence>
<dbReference type="SUPFAM" id="SSF52499">
    <property type="entry name" value="Isochorismatase-like hydrolases"/>
    <property type="match status" value="1"/>
</dbReference>
<proteinExistence type="predicted"/>
<dbReference type="PANTHER" id="PTHR43540:SF3">
    <property type="entry name" value="ENTEROBACTIN SYNTHASE COMPONENT B"/>
    <property type="match status" value="1"/>
</dbReference>
<name>A0A3S9HRV3_9ACTN</name>
<dbReference type="RefSeq" id="WP_126269253.1">
    <property type="nucleotide sequence ID" value="NZ_CP034463.1"/>
</dbReference>
<dbReference type="GO" id="GO:0008908">
    <property type="term" value="F:isochorismatase activity"/>
    <property type="evidence" value="ECO:0007669"/>
    <property type="project" value="InterPro"/>
</dbReference>
<dbReference type="Proteomes" id="UP000280197">
    <property type="component" value="Chromosome"/>
</dbReference>
<reference evidence="3 4" key="1">
    <citation type="submission" date="2018-12" db="EMBL/GenBank/DDBJ databases">
        <authorList>
            <person name="Li K."/>
        </authorList>
    </citation>
    <scope>NUCLEOTIDE SEQUENCE [LARGE SCALE GENOMIC DNA]</scope>
    <source>
        <strain evidence="4">CR22</strain>
    </source>
</reference>
<dbReference type="InterPro" id="IPR050272">
    <property type="entry name" value="Isochorismatase-like_hydrls"/>
</dbReference>
<dbReference type="InterPro" id="IPR016291">
    <property type="entry name" value="Isochorismatase"/>
</dbReference>
<dbReference type="AlphaFoldDB" id="A0A3S9HRV3"/>
<gene>
    <name evidence="3" type="ORF">EJC51_01050</name>
</gene>
<dbReference type="Gene3D" id="3.40.50.850">
    <property type="entry name" value="Isochorismatase-like"/>
    <property type="match status" value="1"/>
</dbReference>
<organism evidence="3 4">
    <name type="scientific">Streptomyces aquilus</name>
    <dbReference type="NCBI Taxonomy" id="2548456"/>
    <lineage>
        <taxon>Bacteria</taxon>
        <taxon>Bacillati</taxon>
        <taxon>Actinomycetota</taxon>
        <taxon>Actinomycetes</taxon>
        <taxon>Kitasatosporales</taxon>
        <taxon>Streptomycetaceae</taxon>
        <taxon>Streptomyces</taxon>
    </lineage>
</organism>
<dbReference type="InterPro" id="IPR000868">
    <property type="entry name" value="Isochorismatase-like_dom"/>
</dbReference>
<dbReference type="InterPro" id="IPR036380">
    <property type="entry name" value="Isochorismatase-like_sf"/>
</dbReference>
<keyword evidence="1" id="KW-0378">Hydrolase</keyword>
<evidence type="ECO:0000256" key="1">
    <source>
        <dbReference type="ARBA" id="ARBA00022801"/>
    </source>
</evidence>
<evidence type="ECO:0000313" key="3">
    <source>
        <dbReference type="EMBL" id="AZP14866.1"/>
    </source>
</evidence>
<dbReference type="Pfam" id="PF00857">
    <property type="entry name" value="Isochorismatase"/>
    <property type="match status" value="1"/>
</dbReference>
<dbReference type="PANTHER" id="PTHR43540">
    <property type="entry name" value="PEROXYUREIDOACRYLATE/UREIDOACRYLATE AMIDOHYDROLASE-RELATED"/>
    <property type="match status" value="1"/>
</dbReference>
<keyword evidence="4" id="KW-1185">Reference proteome</keyword>
<dbReference type="EMBL" id="CP034463">
    <property type="protein sequence ID" value="AZP14866.1"/>
    <property type="molecule type" value="Genomic_DNA"/>
</dbReference>
<evidence type="ECO:0000259" key="2">
    <source>
        <dbReference type="Pfam" id="PF00857"/>
    </source>
</evidence>
<accession>A0A3S9HRV3</accession>
<dbReference type="KEGG" id="saqu:EJC51_01050"/>
<protein>
    <submittedName>
        <fullName evidence="3">Isochorismatase family protein</fullName>
    </submittedName>
</protein>
<sequence length="206" mass="22771">MQPIPAYELPQFRSGGPGDRWQVEPQNAALLVHDMQDYFVNAFEPPLRTALVDGVARSIRWARQAKIPVMYTAQPGSMSPDERGLLSDFWGTGMARRASNISIVDRIRPDDSEPVFTKWRYSAFVGNGLEWALRRQGIHNLVIAGVYASVGILATALDAFNKDIRPFVLSDCVGDFDANGHTAALDYVARYSGRVINLNELSASAN</sequence>
<dbReference type="PRINTS" id="PR01398">
    <property type="entry name" value="ISCHRISMTASE"/>
</dbReference>
<feature type="domain" description="Isochorismatase-like" evidence="2">
    <location>
        <begin position="28"/>
        <end position="198"/>
    </location>
</feature>